<organism evidence="2 3">
    <name type="scientific">Venturia nashicola</name>
    <dbReference type="NCBI Taxonomy" id="86259"/>
    <lineage>
        <taxon>Eukaryota</taxon>
        <taxon>Fungi</taxon>
        <taxon>Dikarya</taxon>
        <taxon>Ascomycota</taxon>
        <taxon>Pezizomycotina</taxon>
        <taxon>Dothideomycetes</taxon>
        <taxon>Pleosporomycetidae</taxon>
        <taxon>Venturiales</taxon>
        <taxon>Venturiaceae</taxon>
        <taxon>Venturia</taxon>
    </lineage>
</organism>
<keyword evidence="3" id="KW-1185">Reference proteome</keyword>
<dbReference type="InterPro" id="IPR024624">
    <property type="entry name" value="Pyridox_Oxase_Alr4036_FMN-bd"/>
</dbReference>
<reference evidence="2 3" key="1">
    <citation type="submission" date="2019-04" db="EMBL/GenBank/DDBJ databases">
        <title>High contiguity whole genome sequence and gene annotation resource for two Venturia nashicola isolates.</title>
        <authorList>
            <person name="Prokchorchik M."/>
            <person name="Won K."/>
            <person name="Lee Y."/>
            <person name="Choi E.D."/>
            <person name="Segonzac C."/>
            <person name="Sohn K.H."/>
        </authorList>
    </citation>
    <scope>NUCLEOTIDE SEQUENCE [LARGE SCALE GENOMIC DNA]</scope>
    <source>
        <strain evidence="2 3">PRI2</strain>
    </source>
</reference>
<evidence type="ECO:0000313" key="2">
    <source>
        <dbReference type="EMBL" id="TID26084.1"/>
    </source>
</evidence>
<dbReference type="PANTHER" id="PTHR28243:SF1">
    <property type="entry name" value="PYRIDOXAMINE 5'-PHOSPHATE OXIDASE ALR4036 FAMILY FMN-BINDING DOMAIN-CONTAINING PROTEIN"/>
    <property type="match status" value="1"/>
</dbReference>
<dbReference type="AlphaFoldDB" id="A0A4Z1PTB9"/>
<dbReference type="Pfam" id="PF12766">
    <property type="entry name" value="Pyridox_oxase_2"/>
    <property type="match status" value="1"/>
</dbReference>
<dbReference type="Gene3D" id="2.30.110.10">
    <property type="entry name" value="Electron Transport, Fmn-binding Protein, Chain A"/>
    <property type="match status" value="1"/>
</dbReference>
<dbReference type="Proteomes" id="UP000298493">
    <property type="component" value="Unassembled WGS sequence"/>
</dbReference>
<dbReference type="SUPFAM" id="SSF50475">
    <property type="entry name" value="FMN-binding split barrel"/>
    <property type="match status" value="1"/>
</dbReference>
<feature type="domain" description="Pyridoxamine 5'-phosphate oxidase Alr4036 family FMN-binding" evidence="1">
    <location>
        <begin position="12"/>
        <end position="143"/>
    </location>
</feature>
<evidence type="ECO:0000259" key="1">
    <source>
        <dbReference type="Pfam" id="PF12766"/>
    </source>
</evidence>
<dbReference type="GO" id="GO:0010181">
    <property type="term" value="F:FMN binding"/>
    <property type="evidence" value="ECO:0007669"/>
    <property type="project" value="InterPro"/>
</dbReference>
<dbReference type="STRING" id="86259.A0A4Z1PTB9"/>
<sequence>MSTTTQHFSTPAPWKKPFLEHVNKMSSPEFVLSTLTPAPKDSPTPYLPRARYCIYRGMWTELPENKHNDAPKNPKVYESEMPTFTTDVRMEKVGQLFASSAGHADRESLIQGSGGGGPVEAVWWVKEEGIMTQWRIKGEAFVVGQDIEKDESSSGVRTVKSEVGSRMKVVQQGEGKEGEWSWLKEMDGHFGNCSPGMRGSWKNPPPGKPKDAPYDTSLKVGNKVEDLHDEVARKNFRVVIIKPESVEQCDISDPEKAHRIVYTYQSESNDWKQVETWP</sequence>
<protein>
    <recommendedName>
        <fullName evidence="1">Pyridoxamine 5'-phosphate oxidase Alr4036 family FMN-binding domain-containing protein</fullName>
    </recommendedName>
</protein>
<comment type="caution">
    <text evidence="2">The sequence shown here is derived from an EMBL/GenBank/DDBJ whole genome shotgun (WGS) entry which is preliminary data.</text>
</comment>
<dbReference type="EMBL" id="SNSC02000003">
    <property type="protein sequence ID" value="TID26084.1"/>
    <property type="molecule type" value="Genomic_DNA"/>
</dbReference>
<dbReference type="InterPro" id="IPR012349">
    <property type="entry name" value="Split_barrel_FMN-bd"/>
</dbReference>
<dbReference type="OrthoDB" id="5394411at2759"/>
<name>A0A4Z1PTB9_9PEZI</name>
<dbReference type="PANTHER" id="PTHR28243">
    <property type="entry name" value="AGL049CP"/>
    <property type="match status" value="1"/>
</dbReference>
<accession>A0A4Z1PTB9</accession>
<gene>
    <name evidence="2" type="ORF">E6O75_ATG03947</name>
</gene>
<evidence type="ECO:0000313" key="3">
    <source>
        <dbReference type="Proteomes" id="UP000298493"/>
    </source>
</evidence>
<proteinExistence type="predicted"/>